<evidence type="ECO:0000313" key="8">
    <source>
        <dbReference type="EMBL" id="MCM1982512.1"/>
    </source>
</evidence>
<keyword evidence="3 6" id="KW-1133">Transmembrane helix</keyword>
<feature type="transmembrane region" description="Helical" evidence="6">
    <location>
        <begin position="35"/>
        <end position="63"/>
    </location>
</feature>
<dbReference type="AlphaFoldDB" id="A0ABD4T2P9"/>
<dbReference type="Pfam" id="PF06305">
    <property type="entry name" value="LapA_dom"/>
    <property type="match status" value="1"/>
</dbReference>
<protein>
    <submittedName>
        <fullName evidence="8">LapA family protein</fullName>
    </submittedName>
</protein>
<evidence type="ECO:0000256" key="6">
    <source>
        <dbReference type="SAM" id="Phobius"/>
    </source>
</evidence>
<dbReference type="InterPro" id="IPR010445">
    <property type="entry name" value="LapA_dom"/>
</dbReference>
<dbReference type="PANTHER" id="PTHR41335:SF1">
    <property type="entry name" value="MEMBRANE PROTEIN"/>
    <property type="match status" value="1"/>
</dbReference>
<keyword evidence="5" id="KW-0175">Coiled coil</keyword>
<accession>A0ABD4T2P9</accession>
<sequence>MRFSLIVALIIALLTLIFAYQNAALVVVSLGTWQFQASLAAIALLTLFLGFVMGLLVSLPAIMRRGWKSSRRKQTIQELEQALDRQQQTIADQKRRIEFLERNLPQGIE</sequence>
<evidence type="ECO:0000256" key="4">
    <source>
        <dbReference type="ARBA" id="ARBA00023136"/>
    </source>
</evidence>
<dbReference type="Proteomes" id="UP000031561">
    <property type="component" value="Unassembled WGS sequence"/>
</dbReference>
<evidence type="ECO:0000256" key="1">
    <source>
        <dbReference type="ARBA" id="ARBA00022475"/>
    </source>
</evidence>
<keyword evidence="1" id="KW-1003">Cell membrane</keyword>
<feature type="coiled-coil region" evidence="5">
    <location>
        <begin position="69"/>
        <end position="103"/>
    </location>
</feature>
<keyword evidence="9" id="KW-1185">Reference proteome</keyword>
<name>A0ABD4T2P9_9CYAN</name>
<organism evidence="8 9">
    <name type="scientific">Lyngbya confervoides BDU141951</name>
    <dbReference type="NCBI Taxonomy" id="1574623"/>
    <lineage>
        <taxon>Bacteria</taxon>
        <taxon>Bacillati</taxon>
        <taxon>Cyanobacteriota</taxon>
        <taxon>Cyanophyceae</taxon>
        <taxon>Oscillatoriophycideae</taxon>
        <taxon>Oscillatoriales</taxon>
        <taxon>Microcoleaceae</taxon>
        <taxon>Lyngbya</taxon>
    </lineage>
</organism>
<keyword evidence="2 6" id="KW-0812">Transmembrane</keyword>
<dbReference type="PANTHER" id="PTHR41335">
    <property type="entry name" value="MEMBRANE PROTEIN-RELATED"/>
    <property type="match status" value="1"/>
</dbReference>
<proteinExistence type="predicted"/>
<evidence type="ECO:0000256" key="5">
    <source>
        <dbReference type="SAM" id="Coils"/>
    </source>
</evidence>
<evidence type="ECO:0000256" key="3">
    <source>
        <dbReference type="ARBA" id="ARBA00022989"/>
    </source>
</evidence>
<evidence type="ECO:0000313" key="9">
    <source>
        <dbReference type="Proteomes" id="UP000031561"/>
    </source>
</evidence>
<feature type="domain" description="Lipopolysaccharide assembly protein A" evidence="7">
    <location>
        <begin position="21"/>
        <end position="83"/>
    </location>
</feature>
<evidence type="ECO:0000259" key="7">
    <source>
        <dbReference type="Pfam" id="PF06305"/>
    </source>
</evidence>
<gene>
    <name evidence="8" type="ORF">QQ91_0006700</name>
</gene>
<reference evidence="8 9" key="1">
    <citation type="journal article" date="2015" name="Genome Announc.">
        <title>Draft Genome Sequence of Filamentous Marine Cyanobacterium Lyngbya confervoides Strain BDU141951.</title>
        <authorList>
            <person name="Chandrababunaidu M.M."/>
            <person name="Sen D."/>
            <person name="Tripathy S."/>
        </authorList>
    </citation>
    <scope>NUCLEOTIDE SEQUENCE [LARGE SCALE GENOMIC DNA]</scope>
    <source>
        <strain evidence="8 9">BDU141951</strain>
    </source>
</reference>
<keyword evidence="4 6" id="KW-0472">Membrane</keyword>
<evidence type="ECO:0000256" key="2">
    <source>
        <dbReference type="ARBA" id="ARBA00022692"/>
    </source>
</evidence>
<dbReference type="RefSeq" id="WP_166281323.1">
    <property type="nucleotide sequence ID" value="NZ_JTHE03000042.1"/>
</dbReference>
<dbReference type="EMBL" id="JTHE03000042">
    <property type="protein sequence ID" value="MCM1982512.1"/>
    <property type="molecule type" value="Genomic_DNA"/>
</dbReference>
<comment type="caution">
    <text evidence="8">The sequence shown here is derived from an EMBL/GenBank/DDBJ whole genome shotgun (WGS) entry which is preliminary data.</text>
</comment>